<keyword evidence="1" id="KW-0489">Methyltransferase</keyword>
<dbReference type="GO" id="GO:0008168">
    <property type="term" value="F:methyltransferase activity"/>
    <property type="evidence" value="ECO:0007669"/>
    <property type="project" value="UniProtKB-KW"/>
</dbReference>
<protein>
    <submittedName>
        <fullName evidence="1">Methyltransferase domain-containing protein</fullName>
    </submittedName>
</protein>
<keyword evidence="1" id="KW-0808">Transferase</keyword>
<dbReference type="SUPFAM" id="SSF53335">
    <property type="entry name" value="S-adenosyl-L-methionine-dependent methyltransferases"/>
    <property type="match status" value="1"/>
</dbReference>
<reference evidence="1" key="1">
    <citation type="journal article" date="2020" name="mSystems">
        <title>Genome- and Community-Level Interaction Insights into Carbon Utilization and Element Cycling Functions of Hydrothermarchaeota in Hydrothermal Sediment.</title>
        <authorList>
            <person name="Zhou Z."/>
            <person name="Liu Y."/>
            <person name="Xu W."/>
            <person name="Pan J."/>
            <person name="Luo Z.H."/>
            <person name="Li M."/>
        </authorList>
    </citation>
    <scope>NUCLEOTIDE SEQUENCE [LARGE SCALE GENOMIC DNA]</scope>
    <source>
        <strain evidence="1">SpSt-508</strain>
    </source>
</reference>
<dbReference type="EMBL" id="DSVQ01000001">
    <property type="protein sequence ID" value="HGT37718.1"/>
    <property type="molecule type" value="Genomic_DNA"/>
</dbReference>
<comment type="caution">
    <text evidence="1">The sequence shown here is derived from an EMBL/GenBank/DDBJ whole genome shotgun (WGS) entry which is preliminary data.</text>
</comment>
<dbReference type="Pfam" id="PF13489">
    <property type="entry name" value="Methyltransf_23"/>
    <property type="match status" value="1"/>
</dbReference>
<name>A0A7C4LJS4_9PLAN</name>
<proteinExistence type="predicted"/>
<organism evidence="1">
    <name type="scientific">Schlesneria paludicola</name>
    <dbReference type="NCBI Taxonomy" id="360056"/>
    <lineage>
        <taxon>Bacteria</taxon>
        <taxon>Pseudomonadati</taxon>
        <taxon>Planctomycetota</taxon>
        <taxon>Planctomycetia</taxon>
        <taxon>Planctomycetales</taxon>
        <taxon>Planctomycetaceae</taxon>
        <taxon>Schlesneria</taxon>
    </lineage>
</organism>
<gene>
    <name evidence="1" type="ORF">ENS64_00385</name>
</gene>
<sequence>MNGSIAPSDRRVLACVDAAADIAEGIAFFQGLPEEWRNRSDVHFLLLAPESSPPAIEECRETLRQWGIGNTLILPLTDGLDYGARCKIALRAGVDRGYDAIAILPAQAPSLALLDLIHSWDETEADVLLRQPETAARSDLATAVLNAATGLRLATYTAPCRVYAAEFLQQIPFELNGDDGRFAVEILLQAAYVGARIVACAATQAAEQRAPRVEAKMSCWRALAAAMQYRMHHWGMLCSLKLRQASVDRYRDKTAAPYTTHTLAVREVRRRGARRVLDIGCGRGFVAAACMRQGAEVTGIDACDPPAVPLAAFHRLDLERDALPCAPADFDATLLLDVIEHLSYPEQFLLSLRNAAGTRSETRGTESTARPLLILSTPNVAFITVRLGLLLGRFNYADRGILDVTHKRLFTRSSLLRMLRDCGCEVESCRAVGAPFPAVMPNRWGQVLGVVADGLARLWPSLFAFQFFVVCRLKPGIQQVLERAASVTPAAVRTSPRSTEEADL</sequence>
<evidence type="ECO:0000313" key="1">
    <source>
        <dbReference type="EMBL" id="HGT37718.1"/>
    </source>
</evidence>
<dbReference type="Gene3D" id="3.40.50.150">
    <property type="entry name" value="Vaccinia Virus protein VP39"/>
    <property type="match status" value="1"/>
</dbReference>
<dbReference type="GO" id="GO:0032259">
    <property type="term" value="P:methylation"/>
    <property type="evidence" value="ECO:0007669"/>
    <property type="project" value="UniProtKB-KW"/>
</dbReference>
<dbReference type="AlphaFoldDB" id="A0A7C4LJS4"/>
<accession>A0A7C4LJS4</accession>
<dbReference type="InterPro" id="IPR029063">
    <property type="entry name" value="SAM-dependent_MTases_sf"/>
</dbReference>